<feature type="compositionally biased region" description="Basic and acidic residues" evidence="3">
    <location>
        <begin position="205"/>
        <end position="230"/>
    </location>
</feature>
<proteinExistence type="inferred from homology"/>
<evidence type="ECO:0000313" key="4">
    <source>
        <dbReference type="EMBL" id="KAF5787432.1"/>
    </source>
</evidence>
<evidence type="ECO:0000313" key="5">
    <source>
        <dbReference type="EMBL" id="OTG12195.1"/>
    </source>
</evidence>
<evidence type="ECO:0000256" key="1">
    <source>
        <dbReference type="ARBA" id="ARBA00008403"/>
    </source>
</evidence>
<dbReference type="InterPro" id="IPR030513">
    <property type="entry name" value="Dehydrin_CS"/>
</dbReference>
<dbReference type="InterPro" id="IPR000167">
    <property type="entry name" value="Dehydrin"/>
</dbReference>
<reference evidence="5" key="2">
    <citation type="submission" date="2017-02" db="EMBL/GenBank/DDBJ databases">
        <title>Sunflower complete genome.</title>
        <authorList>
            <person name="Langlade N."/>
            <person name="Munos S."/>
        </authorList>
    </citation>
    <scope>NUCLEOTIDE SEQUENCE [LARGE SCALE GENOMIC DNA]</scope>
    <source>
        <tissue evidence="5">Leaves</tissue>
    </source>
</reference>
<sequence>MTDIRDEQGRPIQLTDEFGHPVQLTDEHGVPIHITGVATTVGSDPQDQITIGSELHNKKTHDHATQTTVGEEMHGGTHFAPTPLDYVKHGAGAVAGAGAATVGAVAGAGKAATGAVTGSAAPGSHTQQHVAGDEKKELQRSTSSSSGSSEDDGQGGRRKKKGLMQKIKDKLPGHSDKAAHSPGTTDTDTKVSETKVGTAAGRPVTVEHHEQEHQKKGFLNKIKDKLPGHH</sequence>
<evidence type="ECO:0000256" key="3">
    <source>
        <dbReference type="SAM" id="MobiDB-lite"/>
    </source>
</evidence>
<dbReference type="STRING" id="4232.A0A251TM41"/>
<reference evidence="4 6" key="1">
    <citation type="journal article" date="2017" name="Nature">
        <title>The sunflower genome provides insights into oil metabolism, flowering and Asterid evolution.</title>
        <authorList>
            <person name="Badouin H."/>
            <person name="Gouzy J."/>
            <person name="Grassa C.J."/>
            <person name="Murat F."/>
            <person name="Staton S.E."/>
            <person name="Cottret L."/>
            <person name="Lelandais-Briere C."/>
            <person name="Owens G.L."/>
            <person name="Carrere S."/>
            <person name="Mayjonade B."/>
            <person name="Legrand L."/>
            <person name="Gill N."/>
            <person name="Kane N.C."/>
            <person name="Bowers J.E."/>
            <person name="Hubner S."/>
            <person name="Bellec A."/>
            <person name="Berard A."/>
            <person name="Berges H."/>
            <person name="Blanchet N."/>
            <person name="Boniface M.C."/>
            <person name="Brunel D."/>
            <person name="Catrice O."/>
            <person name="Chaidir N."/>
            <person name="Claudel C."/>
            <person name="Donnadieu C."/>
            <person name="Faraut T."/>
            <person name="Fievet G."/>
            <person name="Helmstetter N."/>
            <person name="King M."/>
            <person name="Knapp S.J."/>
            <person name="Lai Z."/>
            <person name="Le Paslier M.C."/>
            <person name="Lippi Y."/>
            <person name="Lorenzon L."/>
            <person name="Mandel J.R."/>
            <person name="Marage G."/>
            <person name="Marchand G."/>
            <person name="Marquand E."/>
            <person name="Bret-Mestries E."/>
            <person name="Morien E."/>
            <person name="Nambeesan S."/>
            <person name="Nguyen T."/>
            <person name="Pegot-Espagnet P."/>
            <person name="Pouilly N."/>
            <person name="Raftis F."/>
            <person name="Sallet E."/>
            <person name="Schiex T."/>
            <person name="Thomas J."/>
            <person name="Vandecasteele C."/>
            <person name="Vares D."/>
            <person name="Vear F."/>
            <person name="Vautrin S."/>
            <person name="Crespi M."/>
            <person name="Mangin B."/>
            <person name="Burke J.M."/>
            <person name="Salse J."/>
            <person name="Munos S."/>
            <person name="Vincourt P."/>
            <person name="Rieseberg L.H."/>
            <person name="Langlade N.B."/>
        </authorList>
    </citation>
    <scope>NUCLEOTIDE SEQUENCE [LARGE SCALE GENOMIC DNA]</scope>
    <source>
        <strain evidence="6">cv. SF193</strain>
        <tissue evidence="4">Leaves</tissue>
    </source>
</reference>
<dbReference type="EMBL" id="MNCJ02000325">
    <property type="protein sequence ID" value="KAF5787432.1"/>
    <property type="molecule type" value="Genomic_DNA"/>
</dbReference>
<organism evidence="5 6">
    <name type="scientific">Helianthus annuus</name>
    <name type="common">Common sunflower</name>
    <dbReference type="NCBI Taxonomy" id="4232"/>
    <lineage>
        <taxon>Eukaryota</taxon>
        <taxon>Viridiplantae</taxon>
        <taxon>Streptophyta</taxon>
        <taxon>Embryophyta</taxon>
        <taxon>Tracheophyta</taxon>
        <taxon>Spermatophyta</taxon>
        <taxon>Magnoliopsida</taxon>
        <taxon>eudicotyledons</taxon>
        <taxon>Gunneridae</taxon>
        <taxon>Pentapetalae</taxon>
        <taxon>asterids</taxon>
        <taxon>campanulids</taxon>
        <taxon>Asterales</taxon>
        <taxon>Asteraceae</taxon>
        <taxon>Asteroideae</taxon>
        <taxon>Heliantheae alliance</taxon>
        <taxon>Heliantheae</taxon>
        <taxon>Helianthus</taxon>
    </lineage>
</organism>
<dbReference type="PROSITE" id="PS00823">
    <property type="entry name" value="DEHYDRIN_2"/>
    <property type="match status" value="2"/>
</dbReference>
<keyword evidence="6" id="KW-1185">Reference proteome</keyword>
<dbReference type="GO" id="GO:0009631">
    <property type="term" value="P:cold acclimation"/>
    <property type="evidence" value="ECO:0000318"/>
    <property type="project" value="GO_Central"/>
</dbReference>
<dbReference type="OMA" id="GQTHGMG"/>
<dbReference type="GO" id="GO:0009414">
    <property type="term" value="P:response to water deprivation"/>
    <property type="evidence" value="ECO:0000318"/>
    <property type="project" value="GO_Central"/>
</dbReference>
<dbReference type="Pfam" id="PF00257">
    <property type="entry name" value="Dehydrin"/>
    <property type="match status" value="1"/>
</dbReference>
<dbReference type="OrthoDB" id="685434at2759"/>
<comment type="similarity">
    <text evidence="1 2">Belongs to the plant dehydrin family.</text>
</comment>
<dbReference type="AlphaFoldDB" id="A0A251TM41"/>
<feature type="region of interest" description="Disordered" evidence="3">
    <location>
        <begin position="114"/>
        <end position="230"/>
    </location>
</feature>
<dbReference type="InParanoid" id="A0A251TM41"/>
<dbReference type="PANTHER" id="PTHR33346">
    <property type="entry name" value="DEHYDRIN XERO 2-RELATED"/>
    <property type="match status" value="1"/>
</dbReference>
<dbReference type="EMBL" id="CM007899">
    <property type="protein sequence ID" value="OTG12195.1"/>
    <property type="molecule type" value="Genomic_DNA"/>
</dbReference>
<gene>
    <name evidence="5" type="primary">LEA</name>
    <name evidence="5" type="ORF">HannXRQ_Chr10g0307021</name>
    <name evidence="4" type="ORF">HanXRQr2_Chr10g0452691</name>
</gene>
<feature type="compositionally biased region" description="Basic and acidic residues" evidence="3">
    <location>
        <begin position="166"/>
        <end position="179"/>
    </location>
</feature>
<reference evidence="4" key="3">
    <citation type="submission" date="2020-06" db="EMBL/GenBank/DDBJ databases">
        <title>Helianthus annuus Genome sequencing and assembly Release 2.</title>
        <authorList>
            <person name="Gouzy J."/>
            <person name="Langlade N."/>
            <person name="Munos S."/>
        </authorList>
    </citation>
    <scope>NUCLEOTIDE SEQUENCE</scope>
    <source>
        <tissue evidence="4">Leaves</tissue>
    </source>
</reference>
<protein>
    <submittedName>
        <fullName evidence="4 5">Dehydrin</fullName>
    </submittedName>
</protein>
<dbReference type="Gramene" id="mRNA:HanXRQr2_Chr10g0452691">
    <property type="protein sequence ID" value="mRNA:HanXRQr2_Chr10g0452691"/>
    <property type="gene ID" value="HanXRQr2_Chr10g0452691"/>
</dbReference>
<evidence type="ECO:0000256" key="2">
    <source>
        <dbReference type="RuleBase" id="RU003995"/>
    </source>
</evidence>
<dbReference type="PANTHER" id="PTHR33346:SF5">
    <property type="entry name" value="DEHYDRIN LEA-RELATED"/>
    <property type="match status" value="1"/>
</dbReference>
<evidence type="ECO:0000313" key="6">
    <source>
        <dbReference type="Proteomes" id="UP000215914"/>
    </source>
</evidence>
<accession>A0A251TM41</accession>
<name>A0A251TM41_HELAN</name>
<dbReference type="FunCoup" id="A0A251TM41">
    <property type="interactions" value="72"/>
</dbReference>
<dbReference type="GO" id="GO:0009737">
    <property type="term" value="P:response to abscisic acid"/>
    <property type="evidence" value="ECO:0000318"/>
    <property type="project" value="GO_Central"/>
</dbReference>
<dbReference type="Proteomes" id="UP000215914">
    <property type="component" value="Chromosome 10"/>
</dbReference>